<evidence type="ECO:0000313" key="2">
    <source>
        <dbReference type="EMBL" id="MCV7071252.1"/>
    </source>
</evidence>
<dbReference type="EMBL" id="JACKRN010000461">
    <property type="protein sequence ID" value="MCV7071252.1"/>
    <property type="molecule type" value="Genomic_DNA"/>
</dbReference>
<reference evidence="2" key="1">
    <citation type="submission" date="2020-07" db="EMBL/GenBank/DDBJ databases">
        <authorList>
            <person name="Pettersson B.M.F."/>
            <person name="Behra P.R.K."/>
            <person name="Ramesh M."/>
            <person name="Das S."/>
            <person name="Dasgupta S."/>
            <person name="Kirsebom L.A."/>
        </authorList>
    </citation>
    <scope>NUCLEOTIDE SEQUENCE</scope>
    <source>
        <strain evidence="2">DSM 45406</strain>
    </source>
</reference>
<dbReference type="RefSeq" id="WP_043409748.1">
    <property type="nucleotide sequence ID" value="NZ_CP092427.2"/>
</dbReference>
<dbReference type="GO" id="GO:0016491">
    <property type="term" value="F:oxidoreductase activity"/>
    <property type="evidence" value="ECO:0007669"/>
    <property type="project" value="InterPro"/>
</dbReference>
<dbReference type="Pfam" id="PF04954">
    <property type="entry name" value="SIP"/>
    <property type="match status" value="1"/>
</dbReference>
<accession>A0A9X2XYY8</accession>
<dbReference type="Pfam" id="PF08021">
    <property type="entry name" value="FAD_binding_9"/>
    <property type="match status" value="1"/>
</dbReference>
<proteinExistence type="predicted"/>
<evidence type="ECO:0000313" key="5">
    <source>
        <dbReference type="Proteomes" id="UP001140272"/>
    </source>
</evidence>
<reference evidence="3" key="3">
    <citation type="submission" date="2022-08" db="EMBL/GenBank/DDBJ databases">
        <title>Whole genome sequencing of non-tuberculosis mycobacteria type-strains.</title>
        <authorList>
            <person name="Igarashi Y."/>
            <person name="Osugi A."/>
            <person name="Mitarai S."/>
        </authorList>
    </citation>
    <scope>NUCLEOTIDE SEQUENCE</scope>
    <source>
        <strain evidence="3">JCM 16372</strain>
    </source>
</reference>
<dbReference type="Gene3D" id="3.40.50.80">
    <property type="entry name" value="Nucleotide-binding domain of ferredoxin-NADP reductase (FNR) module"/>
    <property type="match status" value="1"/>
</dbReference>
<protein>
    <submittedName>
        <fullName evidence="2">Siderophore-interacting protein</fullName>
    </submittedName>
</protein>
<sequence>MSFSPASVVETRQLSSRLRRLVLRVDDPDALGVKPAGDSAVGVYFAPHDHPDGEGRNYSVRRHDGALVTLDIVRHAGGPGTRWASRATAGDRVVLDHARSWYRPLPEARWQLLVSDLSGLPAAARIIEELPPRLTATVIVELGAADDLDYLPRRDGVTVVPHIGTGNGLAPSTLAAAVRGHPMPPGLGYCWFAGEAAQSRAVRKYLRSSGWTPDRYDITGYWRADSEAWDARFATHGDAALAVYENALAAGKSDKLAFEEFDDACERIGL</sequence>
<gene>
    <name evidence="2" type="ORF">H7H73_13265</name>
    <name evidence="3" type="ORF">MJO55_15255</name>
</gene>
<name>A0A9X2XYY8_9MYCO</name>
<dbReference type="SUPFAM" id="SSF63380">
    <property type="entry name" value="Riboflavin synthase domain-like"/>
    <property type="match status" value="1"/>
</dbReference>
<keyword evidence="4" id="KW-1185">Reference proteome</keyword>
<dbReference type="AlphaFoldDB" id="A0A9X2XYY8"/>
<dbReference type="PANTHER" id="PTHR30157">
    <property type="entry name" value="FERRIC REDUCTASE, NADPH-DEPENDENT"/>
    <property type="match status" value="1"/>
</dbReference>
<dbReference type="InterPro" id="IPR007037">
    <property type="entry name" value="SIP_rossman_dom"/>
</dbReference>
<dbReference type="InterPro" id="IPR039374">
    <property type="entry name" value="SIP_fam"/>
</dbReference>
<dbReference type="InterPro" id="IPR039261">
    <property type="entry name" value="FNR_nucleotide-bd"/>
</dbReference>
<reference evidence="2" key="2">
    <citation type="journal article" date="2022" name="BMC Genomics">
        <title>Comparative genome analysis of mycobacteria focusing on tRNA and non-coding RNA.</title>
        <authorList>
            <person name="Behra P.R.K."/>
            <person name="Pettersson B.M.F."/>
            <person name="Ramesh M."/>
            <person name="Das S."/>
            <person name="Dasgupta S."/>
            <person name="Kirsebom L.A."/>
        </authorList>
    </citation>
    <scope>NUCLEOTIDE SEQUENCE</scope>
    <source>
        <strain evidence="2">DSM 45406</strain>
    </source>
</reference>
<dbReference type="Proteomes" id="UP001055159">
    <property type="component" value="Chromosome"/>
</dbReference>
<feature type="domain" description="FAD-binding FR-type" evidence="1">
    <location>
        <begin position="1"/>
        <end position="111"/>
    </location>
</feature>
<dbReference type="Proteomes" id="UP001140272">
    <property type="component" value="Unassembled WGS sequence"/>
</dbReference>
<organism evidence="2 5">
    <name type="scientific">Mycolicibacterium rufum</name>
    <dbReference type="NCBI Taxonomy" id="318424"/>
    <lineage>
        <taxon>Bacteria</taxon>
        <taxon>Bacillati</taxon>
        <taxon>Actinomycetota</taxon>
        <taxon>Actinomycetes</taxon>
        <taxon>Mycobacteriales</taxon>
        <taxon>Mycobacteriaceae</taxon>
        <taxon>Mycolicibacterium</taxon>
    </lineage>
</organism>
<dbReference type="Gene3D" id="2.40.30.10">
    <property type="entry name" value="Translation factors"/>
    <property type="match status" value="1"/>
</dbReference>
<evidence type="ECO:0000259" key="1">
    <source>
        <dbReference type="PROSITE" id="PS51384"/>
    </source>
</evidence>
<dbReference type="InterPro" id="IPR013113">
    <property type="entry name" value="SIP_FAD-bd"/>
</dbReference>
<evidence type="ECO:0000313" key="4">
    <source>
        <dbReference type="Proteomes" id="UP001055159"/>
    </source>
</evidence>
<dbReference type="InterPro" id="IPR017927">
    <property type="entry name" value="FAD-bd_FR_type"/>
</dbReference>
<dbReference type="InterPro" id="IPR017938">
    <property type="entry name" value="Riboflavin_synthase-like_b-brl"/>
</dbReference>
<dbReference type="PANTHER" id="PTHR30157:SF0">
    <property type="entry name" value="NADPH-DEPENDENT FERRIC-CHELATE REDUCTASE"/>
    <property type="match status" value="1"/>
</dbReference>
<dbReference type="PROSITE" id="PS51384">
    <property type="entry name" value="FAD_FR"/>
    <property type="match status" value="1"/>
</dbReference>
<dbReference type="CDD" id="cd06193">
    <property type="entry name" value="siderophore_interacting"/>
    <property type="match status" value="1"/>
</dbReference>
<evidence type="ECO:0000313" key="3">
    <source>
        <dbReference type="EMBL" id="ULP34696.1"/>
    </source>
</evidence>
<dbReference type="EMBL" id="CP092427">
    <property type="protein sequence ID" value="ULP34696.1"/>
    <property type="molecule type" value="Genomic_DNA"/>
</dbReference>